<evidence type="ECO:0000256" key="2">
    <source>
        <dbReference type="ARBA" id="ARBA00005314"/>
    </source>
</evidence>
<evidence type="ECO:0000313" key="16">
    <source>
        <dbReference type="Proteomes" id="UP000807504"/>
    </source>
</evidence>
<feature type="domain" description="G-protein coupled receptors family 2 profile 1" evidence="13">
    <location>
        <begin position="26"/>
        <end position="103"/>
    </location>
</feature>
<dbReference type="InterPro" id="IPR000832">
    <property type="entry name" value="GPCR_2_secretin-like"/>
</dbReference>
<evidence type="ECO:0000259" key="13">
    <source>
        <dbReference type="PROSITE" id="PS50227"/>
    </source>
</evidence>
<evidence type="ECO:0000256" key="4">
    <source>
        <dbReference type="ARBA" id="ARBA00022692"/>
    </source>
</evidence>
<dbReference type="PROSITE" id="PS00650">
    <property type="entry name" value="G_PROTEIN_RECEP_F2_2"/>
    <property type="match status" value="1"/>
</dbReference>
<dbReference type="PANTHER" id="PTHR45620:SF15">
    <property type="entry name" value="DIURETIC HORMONE 44 RECEPTOR 1-RELATED"/>
    <property type="match status" value="1"/>
</dbReference>
<dbReference type="PRINTS" id="PR00249">
    <property type="entry name" value="GPCRSECRETIN"/>
</dbReference>
<dbReference type="GO" id="GO:0005886">
    <property type="term" value="C:plasma membrane"/>
    <property type="evidence" value="ECO:0007669"/>
    <property type="project" value="UniProtKB-SubCell"/>
</dbReference>
<reference evidence="15" key="2">
    <citation type="submission" date="2020-06" db="EMBL/GenBank/DDBJ databases">
        <authorList>
            <person name="Sheffer M."/>
        </authorList>
    </citation>
    <scope>NUCLEOTIDE SEQUENCE</scope>
</reference>
<dbReference type="AlphaFoldDB" id="A0A8T0E6R1"/>
<proteinExistence type="inferred from homology"/>
<dbReference type="GO" id="GO:0017046">
    <property type="term" value="F:peptide hormone binding"/>
    <property type="evidence" value="ECO:0007669"/>
    <property type="project" value="TreeGrafter"/>
</dbReference>
<dbReference type="GO" id="GO:0007166">
    <property type="term" value="P:cell surface receptor signaling pathway"/>
    <property type="evidence" value="ECO:0007669"/>
    <property type="project" value="InterPro"/>
</dbReference>
<feature type="transmembrane region" description="Helical" evidence="12">
    <location>
        <begin position="232"/>
        <end position="252"/>
    </location>
</feature>
<dbReference type="Pfam" id="PF00002">
    <property type="entry name" value="7tm_2"/>
    <property type="match status" value="1"/>
</dbReference>
<dbReference type="InterPro" id="IPR036445">
    <property type="entry name" value="GPCR_2_extracell_dom_sf"/>
</dbReference>
<keyword evidence="8 15" id="KW-0675">Receptor</keyword>
<keyword evidence="9" id="KW-0325">Glycoprotein</keyword>
<keyword evidence="10" id="KW-0807">Transducer</keyword>
<evidence type="ECO:0000313" key="15">
    <source>
        <dbReference type="EMBL" id="KAF8767010.1"/>
    </source>
</evidence>
<evidence type="ECO:0000256" key="1">
    <source>
        <dbReference type="ARBA" id="ARBA00004651"/>
    </source>
</evidence>
<dbReference type="PANTHER" id="PTHR45620">
    <property type="entry name" value="PDF RECEPTOR-LIKE PROTEIN-RELATED"/>
    <property type="match status" value="1"/>
</dbReference>
<gene>
    <name evidence="15" type="ORF">HNY73_020022</name>
</gene>
<feature type="transmembrane region" description="Helical" evidence="12">
    <location>
        <begin position="199"/>
        <end position="220"/>
    </location>
</feature>
<feature type="transmembrane region" description="Helical" evidence="12">
    <location>
        <begin position="264"/>
        <end position="288"/>
    </location>
</feature>
<dbReference type="SMART" id="SM00008">
    <property type="entry name" value="HormR"/>
    <property type="match status" value="1"/>
</dbReference>
<feature type="region of interest" description="Disordered" evidence="11">
    <location>
        <begin position="396"/>
        <end position="416"/>
    </location>
</feature>
<evidence type="ECO:0000256" key="11">
    <source>
        <dbReference type="SAM" id="MobiDB-lite"/>
    </source>
</evidence>
<dbReference type="Pfam" id="PF02793">
    <property type="entry name" value="HRM"/>
    <property type="match status" value="1"/>
</dbReference>
<evidence type="ECO:0000256" key="5">
    <source>
        <dbReference type="ARBA" id="ARBA00022989"/>
    </source>
</evidence>
<evidence type="ECO:0000256" key="12">
    <source>
        <dbReference type="SAM" id="Phobius"/>
    </source>
</evidence>
<sequence>MTGVARSAQSRQGSGGRKMNVLSEEECYKTYEEGGENGCPAAWDSLFCWPPTAAGSTVSLPCSYIFPFLRQDNATAVAFRICDYEGNWSNGGWTNYSECEKLEIEERDPVSPFAISIILLTVSSISLISLCAALVVFSTFRSLECPRVRVHRQLLLSLLLHAFMLIGVAAAGLHPAQLLRHADWLCKTLLVLKTYSAMASVHWMFVEGLLLHASVTTSVFDRHAPFPLYYSLGWGIPALCVLIWVVLMSLHWKKGCWEGYGHSPFIWFITAPMIVALLVNAVFLVNIIRILIMKMRTNSAIESKQISNTEVARCTFSEKRDVTFRSSLYWVSLTCCSASTPGGRGPFNAEALPMSQGLFVSVLYCFLNSEVQSVLRRAYTRRRSSTWRHRSSRVLATSLTTQLPPPPPHEEETALT</sequence>
<evidence type="ECO:0000259" key="14">
    <source>
        <dbReference type="PROSITE" id="PS50261"/>
    </source>
</evidence>
<feature type="domain" description="G-protein coupled receptors family 2 profile 2" evidence="14">
    <location>
        <begin position="115"/>
        <end position="368"/>
    </location>
</feature>
<dbReference type="InterPro" id="IPR017983">
    <property type="entry name" value="GPCR_2_secretin-like_CS"/>
</dbReference>
<dbReference type="PROSITE" id="PS50261">
    <property type="entry name" value="G_PROTEIN_RECEP_F2_4"/>
    <property type="match status" value="1"/>
</dbReference>
<comment type="caution">
    <text evidence="15">The sequence shown here is derived from an EMBL/GenBank/DDBJ whole genome shotgun (WGS) entry which is preliminary data.</text>
</comment>
<dbReference type="Gene3D" id="1.20.1070.10">
    <property type="entry name" value="Rhodopsin 7-helix transmembrane proteins"/>
    <property type="match status" value="1"/>
</dbReference>
<evidence type="ECO:0000256" key="8">
    <source>
        <dbReference type="ARBA" id="ARBA00023170"/>
    </source>
</evidence>
<keyword evidence="3" id="KW-1003">Cell membrane</keyword>
<feature type="transmembrane region" description="Helical" evidence="12">
    <location>
        <begin position="113"/>
        <end position="137"/>
    </location>
</feature>
<dbReference type="EMBL" id="JABXBU010002230">
    <property type="protein sequence ID" value="KAF8767010.1"/>
    <property type="molecule type" value="Genomic_DNA"/>
</dbReference>
<keyword evidence="6" id="KW-0297">G-protein coupled receptor</keyword>
<keyword evidence="4 12" id="KW-0812">Transmembrane</keyword>
<keyword evidence="16" id="KW-1185">Reference proteome</keyword>
<organism evidence="15 16">
    <name type="scientific">Argiope bruennichi</name>
    <name type="common">Wasp spider</name>
    <name type="synonym">Aranea bruennichi</name>
    <dbReference type="NCBI Taxonomy" id="94029"/>
    <lineage>
        <taxon>Eukaryota</taxon>
        <taxon>Metazoa</taxon>
        <taxon>Ecdysozoa</taxon>
        <taxon>Arthropoda</taxon>
        <taxon>Chelicerata</taxon>
        <taxon>Arachnida</taxon>
        <taxon>Araneae</taxon>
        <taxon>Araneomorphae</taxon>
        <taxon>Entelegynae</taxon>
        <taxon>Araneoidea</taxon>
        <taxon>Araneidae</taxon>
        <taxon>Argiope</taxon>
    </lineage>
</organism>
<evidence type="ECO:0000256" key="7">
    <source>
        <dbReference type="ARBA" id="ARBA00023136"/>
    </source>
</evidence>
<evidence type="ECO:0000256" key="9">
    <source>
        <dbReference type="ARBA" id="ARBA00023180"/>
    </source>
</evidence>
<evidence type="ECO:0000256" key="3">
    <source>
        <dbReference type="ARBA" id="ARBA00022475"/>
    </source>
</evidence>
<comment type="subcellular location">
    <subcellularLocation>
        <location evidence="1">Cell membrane</location>
        <topology evidence="1">Multi-pass membrane protein</topology>
    </subcellularLocation>
</comment>
<dbReference type="InterPro" id="IPR050332">
    <property type="entry name" value="GPCR_2"/>
</dbReference>
<feature type="transmembrane region" description="Helical" evidence="12">
    <location>
        <begin position="158"/>
        <end position="179"/>
    </location>
</feature>
<reference evidence="15" key="1">
    <citation type="journal article" date="2020" name="bioRxiv">
        <title>Chromosome-level reference genome of the European wasp spider Argiope bruennichi: a resource for studies on range expansion and evolutionary adaptation.</title>
        <authorList>
            <person name="Sheffer M.M."/>
            <person name="Hoppe A."/>
            <person name="Krehenwinkel H."/>
            <person name="Uhl G."/>
            <person name="Kuss A.W."/>
            <person name="Jensen L."/>
            <person name="Jensen C."/>
            <person name="Gillespie R.G."/>
            <person name="Hoff K.J."/>
            <person name="Prost S."/>
        </authorList>
    </citation>
    <scope>NUCLEOTIDE SEQUENCE</scope>
</reference>
<name>A0A8T0E6R1_ARGBR</name>
<keyword evidence="7 12" id="KW-0472">Membrane</keyword>
<accession>A0A8T0E6R1</accession>
<comment type="similarity">
    <text evidence="2">Belongs to the G-protein coupled receptor 2 family.</text>
</comment>
<evidence type="ECO:0000256" key="6">
    <source>
        <dbReference type="ARBA" id="ARBA00023040"/>
    </source>
</evidence>
<evidence type="ECO:0000256" key="10">
    <source>
        <dbReference type="ARBA" id="ARBA00023224"/>
    </source>
</evidence>
<dbReference type="PROSITE" id="PS50227">
    <property type="entry name" value="G_PROTEIN_RECEP_F2_3"/>
    <property type="match status" value="1"/>
</dbReference>
<dbReference type="Proteomes" id="UP000807504">
    <property type="component" value="Unassembled WGS sequence"/>
</dbReference>
<dbReference type="InterPro" id="IPR001879">
    <property type="entry name" value="GPCR_2_extracellular_dom"/>
</dbReference>
<dbReference type="Gene3D" id="4.10.1240.10">
    <property type="entry name" value="GPCR, family 2, extracellular hormone receptor domain"/>
    <property type="match status" value="1"/>
</dbReference>
<keyword evidence="5 12" id="KW-1133">Transmembrane helix</keyword>
<protein>
    <submittedName>
        <fullName evidence="15">Calcitonin receptor like protein</fullName>
    </submittedName>
</protein>
<dbReference type="InterPro" id="IPR017981">
    <property type="entry name" value="GPCR_2-like_7TM"/>
</dbReference>
<dbReference type="GO" id="GO:0008528">
    <property type="term" value="F:G protein-coupled peptide receptor activity"/>
    <property type="evidence" value="ECO:0007669"/>
    <property type="project" value="TreeGrafter"/>
</dbReference>
<dbReference type="SUPFAM" id="SSF111418">
    <property type="entry name" value="Hormone receptor domain"/>
    <property type="match status" value="1"/>
</dbReference>
<dbReference type="GO" id="GO:0007188">
    <property type="term" value="P:adenylate cyclase-modulating G protein-coupled receptor signaling pathway"/>
    <property type="evidence" value="ECO:0007669"/>
    <property type="project" value="TreeGrafter"/>
</dbReference>